<keyword evidence="1" id="KW-1133">Transmembrane helix</keyword>
<dbReference type="PANTHER" id="PTHR35043">
    <property type="entry name" value="TRANSCRIPTION FACTOR DOMAIN-CONTAINING PROTEIN"/>
    <property type="match status" value="1"/>
</dbReference>
<protein>
    <submittedName>
        <fullName evidence="2">Uncharacterized protein</fullName>
    </submittedName>
</protein>
<feature type="transmembrane region" description="Helical" evidence="1">
    <location>
        <begin position="40"/>
        <end position="64"/>
    </location>
</feature>
<evidence type="ECO:0000256" key="1">
    <source>
        <dbReference type="SAM" id="Phobius"/>
    </source>
</evidence>
<evidence type="ECO:0000313" key="3">
    <source>
        <dbReference type="Proteomes" id="UP000813385"/>
    </source>
</evidence>
<proteinExistence type="predicted"/>
<dbReference type="EMBL" id="JAGPXD010000004">
    <property type="protein sequence ID" value="KAH7359182.1"/>
    <property type="molecule type" value="Genomic_DNA"/>
</dbReference>
<dbReference type="AlphaFoldDB" id="A0A8K0X3V3"/>
<dbReference type="PANTHER" id="PTHR35043:SF7">
    <property type="entry name" value="TRANSCRIPTION FACTOR DOMAIN-CONTAINING PROTEIN"/>
    <property type="match status" value="1"/>
</dbReference>
<reference evidence="2" key="1">
    <citation type="journal article" date="2021" name="Nat. Commun.">
        <title>Genetic determinants of endophytism in the Arabidopsis root mycobiome.</title>
        <authorList>
            <person name="Mesny F."/>
            <person name="Miyauchi S."/>
            <person name="Thiergart T."/>
            <person name="Pickel B."/>
            <person name="Atanasova L."/>
            <person name="Karlsson M."/>
            <person name="Huettel B."/>
            <person name="Barry K.W."/>
            <person name="Haridas S."/>
            <person name="Chen C."/>
            <person name="Bauer D."/>
            <person name="Andreopoulos W."/>
            <person name="Pangilinan J."/>
            <person name="LaButti K."/>
            <person name="Riley R."/>
            <person name="Lipzen A."/>
            <person name="Clum A."/>
            <person name="Drula E."/>
            <person name="Henrissat B."/>
            <person name="Kohler A."/>
            <person name="Grigoriev I.V."/>
            <person name="Martin F.M."/>
            <person name="Hacquard S."/>
        </authorList>
    </citation>
    <scope>NUCLEOTIDE SEQUENCE</scope>
    <source>
        <strain evidence="2">MPI-CAGE-AT-0016</strain>
    </source>
</reference>
<keyword evidence="3" id="KW-1185">Reference proteome</keyword>
<feature type="transmembrane region" description="Helical" evidence="1">
    <location>
        <begin position="76"/>
        <end position="99"/>
    </location>
</feature>
<keyword evidence="1" id="KW-0812">Transmembrane</keyword>
<sequence length="521" mass="58970">MATCGHIVWDTIRNNKNNLTALHETRAPAWVPETEIRGTFSILLTCLVTLTACVYSAIHLNVPLETGFWHTTTRKAVWVLVALVAPELVVMIAMLQFYVAWETLSKLQRLQKNTEADRFIFDLNYAFFVVMGGVRVHTSTLTRFLTSREILQLQQWHHAGVFGKSWSDRPSWELTPEGLLDLARLGHWLYISPQRINDRSKADSLQKGLVLLQVSWMLASCVARKAYGLPLTLLEVHTTVHVVCAFVMYALWFKKPVDVREPEVLDCTADREDVIAYLCQRCLSESLQFAPRHNGNNTEENTSACECGEMHRVHVSGTGAKAYDAERDLSKHQRWHAAARAAQAVDPSRSEIECSWLPGSFRPRSAIFSNYFSGSNNTSFTMWGSLLNLCVVPILYGGIHLIAWASDFPSDVERLLWRGSSISIMSTLLALPWTLAVVDFRDNGCRDWLENKIIYHDRIRSVIKWAVTVPVTLILWLAASAVLLASIVGRFYLVIEAFISLRAVPVGAYWVPSWLKYIPHV</sequence>
<feature type="transmembrane region" description="Helical" evidence="1">
    <location>
        <begin position="462"/>
        <end position="485"/>
    </location>
</feature>
<feature type="transmembrane region" description="Helical" evidence="1">
    <location>
        <begin position="422"/>
        <end position="441"/>
    </location>
</feature>
<dbReference type="Proteomes" id="UP000813385">
    <property type="component" value="Unassembled WGS sequence"/>
</dbReference>
<name>A0A8K0X3V3_9PEZI</name>
<keyword evidence="1" id="KW-0472">Membrane</keyword>
<feature type="transmembrane region" description="Helical" evidence="1">
    <location>
        <begin position="233"/>
        <end position="252"/>
    </location>
</feature>
<feature type="transmembrane region" description="Helical" evidence="1">
    <location>
        <begin position="380"/>
        <end position="402"/>
    </location>
</feature>
<comment type="caution">
    <text evidence="2">The sequence shown here is derived from an EMBL/GenBank/DDBJ whole genome shotgun (WGS) entry which is preliminary data.</text>
</comment>
<organism evidence="2 3">
    <name type="scientific">Plectosphaerella cucumerina</name>
    <dbReference type="NCBI Taxonomy" id="40658"/>
    <lineage>
        <taxon>Eukaryota</taxon>
        <taxon>Fungi</taxon>
        <taxon>Dikarya</taxon>
        <taxon>Ascomycota</taxon>
        <taxon>Pezizomycotina</taxon>
        <taxon>Sordariomycetes</taxon>
        <taxon>Hypocreomycetidae</taxon>
        <taxon>Glomerellales</taxon>
        <taxon>Plectosphaerellaceae</taxon>
        <taxon>Plectosphaerella</taxon>
    </lineage>
</organism>
<evidence type="ECO:0000313" key="2">
    <source>
        <dbReference type="EMBL" id="KAH7359182.1"/>
    </source>
</evidence>
<accession>A0A8K0X3V3</accession>
<gene>
    <name evidence="2" type="ORF">B0T11DRAFT_355831</name>
</gene>
<dbReference type="OrthoDB" id="3061561at2759"/>